<dbReference type="SUPFAM" id="SSF56784">
    <property type="entry name" value="HAD-like"/>
    <property type="match status" value="1"/>
</dbReference>
<dbReference type="Gene3D" id="1.10.150.240">
    <property type="entry name" value="Putative phosphatase, domain 2"/>
    <property type="match status" value="1"/>
</dbReference>
<reference evidence="1" key="1">
    <citation type="journal article" date="2023" name="Phytobiomes J">
        <title>Deciphering the key players within the bacterial microbiota associated with aerial crown gall tumors on rhododendron: Insights into the gallobiome.</title>
        <authorList>
            <person name="Kuzmanovic N."/>
            <person name="Nesme J."/>
            <person name="Wolf J."/>
            <person name="Neumann-Schaal M."/>
            <person name="Petersen J."/>
            <person name="Fernandez-Gnecco G."/>
            <person name="Sproeer C."/>
            <person name="Bunk B."/>
            <person name="Overmann J."/>
            <person name="Sorensen S.J."/>
            <person name="Idczak E."/>
            <person name="Smalla K."/>
        </authorList>
    </citation>
    <scope>NUCLEOTIDE SEQUENCE</scope>
    <source>
        <strain evidence="1">Rho-11.1</strain>
    </source>
</reference>
<protein>
    <submittedName>
        <fullName evidence="1">HAD family hydrolase</fullName>
    </submittedName>
</protein>
<dbReference type="Gene3D" id="3.40.50.1000">
    <property type="entry name" value="HAD superfamily/HAD-like"/>
    <property type="match status" value="1"/>
</dbReference>
<dbReference type="InterPro" id="IPR036412">
    <property type="entry name" value="HAD-like_sf"/>
</dbReference>
<dbReference type="AlphaFoldDB" id="A0AAW9FTS3"/>
<accession>A0AAW9FTS3</accession>
<dbReference type="GO" id="GO:0050308">
    <property type="term" value="F:sugar-phosphatase activity"/>
    <property type="evidence" value="ECO:0007669"/>
    <property type="project" value="TreeGrafter"/>
</dbReference>
<dbReference type="PANTHER" id="PTHR43481:SF4">
    <property type="entry name" value="GLYCEROL-1-PHOSPHATE PHOSPHOHYDROLASE 1-RELATED"/>
    <property type="match status" value="1"/>
</dbReference>
<dbReference type="PANTHER" id="PTHR43481">
    <property type="entry name" value="FRUCTOSE-1-PHOSPHATE PHOSPHATASE"/>
    <property type="match status" value="1"/>
</dbReference>
<name>A0AAW9FTS3_9HYPH</name>
<dbReference type="CDD" id="cd07527">
    <property type="entry name" value="HAD_ScGPP-like"/>
    <property type="match status" value="1"/>
</dbReference>
<organism evidence="1">
    <name type="scientific">Agrobacterium rosae</name>
    <dbReference type="NCBI Taxonomy" id="1972867"/>
    <lineage>
        <taxon>Bacteria</taxon>
        <taxon>Pseudomonadati</taxon>
        <taxon>Pseudomonadota</taxon>
        <taxon>Alphaproteobacteria</taxon>
        <taxon>Hyphomicrobiales</taxon>
        <taxon>Rhizobiaceae</taxon>
        <taxon>Rhizobium/Agrobacterium group</taxon>
        <taxon>Agrobacterium</taxon>
    </lineage>
</organism>
<dbReference type="SFLD" id="SFLDG01129">
    <property type="entry name" value="C1.5:_HAD__Beta-PGM__Phosphata"/>
    <property type="match status" value="1"/>
</dbReference>
<dbReference type="NCBIfam" id="TIGR01549">
    <property type="entry name" value="HAD-SF-IA-v1"/>
    <property type="match status" value="1"/>
</dbReference>
<dbReference type="InterPro" id="IPR023214">
    <property type="entry name" value="HAD_sf"/>
</dbReference>
<dbReference type="EMBL" id="JAVRAF010000039">
    <property type="protein sequence ID" value="MDX8305949.1"/>
    <property type="molecule type" value="Genomic_DNA"/>
</dbReference>
<gene>
    <name evidence="1" type="ORF">RMR22_27415</name>
</gene>
<dbReference type="PROSITE" id="PS01228">
    <property type="entry name" value="COF_1"/>
    <property type="match status" value="1"/>
</dbReference>
<comment type="caution">
    <text evidence="1">The sequence shown here is derived from an EMBL/GenBank/DDBJ whole genome shotgun (WGS) entry which is preliminary data.</text>
</comment>
<dbReference type="SFLD" id="SFLDS00003">
    <property type="entry name" value="Haloacid_Dehalogenase"/>
    <property type="match status" value="1"/>
</dbReference>
<dbReference type="Pfam" id="PF00702">
    <property type="entry name" value="Hydrolase"/>
    <property type="match status" value="1"/>
</dbReference>
<dbReference type="InterPro" id="IPR051806">
    <property type="entry name" value="HAD-like_SPP"/>
</dbReference>
<dbReference type="RefSeq" id="WP_320203969.1">
    <property type="nucleotide sequence ID" value="NZ_CP192782.1"/>
</dbReference>
<dbReference type="NCBIfam" id="TIGR01509">
    <property type="entry name" value="HAD-SF-IA-v3"/>
    <property type="match status" value="1"/>
</dbReference>
<evidence type="ECO:0000313" key="1">
    <source>
        <dbReference type="EMBL" id="MDX8305949.1"/>
    </source>
</evidence>
<proteinExistence type="predicted"/>
<sequence length="224" mass="23944">MSTTIQNLLAKNHDAFLFDMDGTLLNSITVVERVWSRWAVGHGIEPTAFLKTIHGMRAIDVVVRESIPGVDPVVEAERLKQEEMEDVDGIISIPGAIPFLASIPEDRWAIVTSAPRDLALLRMAAAGIPRPTVMICAEDIPNGKPDPAGYKLAAEKLGFAPENCVVFEDAPAGILAGERTGADVVVIHATHSEQHVTDHLSIASYGELVLTQAGAGALKLALAR</sequence>
<dbReference type="InterPro" id="IPR006439">
    <property type="entry name" value="HAD-SF_hydro_IA"/>
</dbReference>
<dbReference type="InterPro" id="IPR023198">
    <property type="entry name" value="PGP-like_dom2"/>
</dbReference>
<keyword evidence="1" id="KW-0378">Hydrolase</keyword>